<dbReference type="EMBL" id="LJCO01000033">
    <property type="protein sequence ID" value="KPV44401.1"/>
    <property type="molecule type" value="Genomic_DNA"/>
</dbReference>
<dbReference type="GO" id="GO:0005886">
    <property type="term" value="C:plasma membrane"/>
    <property type="evidence" value="ECO:0007669"/>
    <property type="project" value="UniProtKB-SubCell"/>
</dbReference>
<evidence type="ECO:0000313" key="11">
    <source>
        <dbReference type="EMBL" id="KPV44401.1"/>
    </source>
</evidence>
<dbReference type="RefSeq" id="WP_054968488.1">
    <property type="nucleotide sequence ID" value="NZ_LJCO01000033.1"/>
</dbReference>
<organism evidence="11 12">
    <name type="scientific">Alicyclobacillus ferrooxydans</name>
    <dbReference type="NCBI Taxonomy" id="471514"/>
    <lineage>
        <taxon>Bacteria</taxon>
        <taxon>Bacillati</taxon>
        <taxon>Bacillota</taxon>
        <taxon>Bacilli</taxon>
        <taxon>Bacillales</taxon>
        <taxon>Alicyclobacillaceae</taxon>
        <taxon>Alicyclobacillus</taxon>
    </lineage>
</organism>
<sequence length="276" mass="30782">MKRRRSEDEHVNQERWLITYSDLITLLLIFFVILFSMSTIDKQKFQQLMMTMAKSMSVGQSHIVMNQGNTGLIAQSNQLSQAQKIQEQKDAIDAKQLDRLYKEVQSYIKQNHLQNNMSVTNENIGVVVTMKDVALFATGSDQLTPQSRHILDGLVPLLLQMTNDIDVAGYTDNVPIHTAQFASNWELSAMRAINVVHYLISKNIDPSRLAGIGYGAYHPVASNATPLGRQSNRRVNLVVLRKSDANLFNSPAPSTAKQEIGNQIGTTLSGNINNTP</sequence>
<evidence type="ECO:0000256" key="1">
    <source>
        <dbReference type="ARBA" id="ARBA00004162"/>
    </source>
</evidence>
<name>A0A0P9GTB6_9BACL</name>
<keyword evidence="3" id="KW-1003">Cell membrane</keyword>
<evidence type="ECO:0000256" key="5">
    <source>
        <dbReference type="ARBA" id="ARBA00022989"/>
    </source>
</evidence>
<dbReference type="InterPro" id="IPR036737">
    <property type="entry name" value="OmpA-like_sf"/>
</dbReference>
<dbReference type="Gene3D" id="3.30.1330.60">
    <property type="entry name" value="OmpA-like domain"/>
    <property type="match status" value="1"/>
</dbReference>
<evidence type="ECO:0000256" key="4">
    <source>
        <dbReference type="ARBA" id="ARBA00022692"/>
    </source>
</evidence>
<accession>A0A0P9GTB6</accession>
<dbReference type="CDD" id="cd07185">
    <property type="entry name" value="OmpA_C-like"/>
    <property type="match status" value="1"/>
</dbReference>
<keyword evidence="4 9" id="KW-0812">Transmembrane</keyword>
<evidence type="ECO:0000259" key="10">
    <source>
        <dbReference type="PROSITE" id="PS51123"/>
    </source>
</evidence>
<keyword evidence="12" id="KW-1185">Reference proteome</keyword>
<dbReference type="Pfam" id="PF00691">
    <property type="entry name" value="OmpA"/>
    <property type="match status" value="1"/>
</dbReference>
<evidence type="ECO:0000256" key="2">
    <source>
        <dbReference type="ARBA" id="ARBA00008914"/>
    </source>
</evidence>
<protein>
    <recommendedName>
        <fullName evidence="10">OmpA-like domain-containing protein</fullName>
    </recommendedName>
</protein>
<evidence type="ECO:0000256" key="6">
    <source>
        <dbReference type="ARBA" id="ARBA00023136"/>
    </source>
</evidence>
<comment type="similarity">
    <text evidence="2">Belongs to the MotB family.</text>
</comment>
<proteinExistence type="inferred from homology"/>
<dbReference type="STRING" id="471514.AN477_07165"/>
<dbReference type="InterPro" id="IPR025713">
    <property type="entry name" value="MotB-like_N_dom"/>
</dbReference>
<comment type="subcellular location">
    <subcellularLocation>
        <location evidence="1">Cell membrane</location>
        <topology evidence="1">Single-pass membrane protein</topology>
    </subcellularLocation>
</comment>
<keyword evidence="5 9" id="KW-1133">Transmembrane helix</keyword>
<dbReference type="OrthoDB" id="9815217at2"/>
<reference evidence="11 12" key="1">
    <citation type="submission" date="2015-09" db="EMBL/GenBank/DDBJ databases">
        <title>Draft genome sequence of Alicyclobacillus ferrooxydans DSM 22381.</title>
        <authorList>
            <person name="Hemp J."/>
        </authorList>
    </citation>
    <scope>NUCLEOTIDE SEQUENCE [LARGE SCALE GENOMIC DNA]</scope>
    <source>
        <strain evidence="11 12">TC-34</strain>
    </source>
</reference>
<evidence type="ECO:0000256" key="9">
    <source>
        <dbReference type="SAM" id="Phobius"/>
    </source>
</evidence>
<dbReference type="PATRIC" id="fig|471514.4.peg.3675"/>
<dbReference type="Pfam" id="PF13677">
    <property type="entry name" value="MotB_plug"/>
    <property type="match status" value="1"/>
</dbReference>
<comment type="caution">
    <text evidence="11">The sequence shown here is derived from an EMBL/GenBank/DDBJ whole genome shotgun (WGS) entry which is preliminary data.</text>
</comment>
<dbReference type="InterPro" id="IPR006665">
    <property type="entry name" value="OmpA-like"/>
</dbReference>
<dbReference type="AlphaFoldDB" id="A0A0P9GTB6"/>
<dbReference type="SUPFAM" id="SSF103088">
    <property type="entry name" value="OmpA-like"/>
    <property type="match status" value="1"/>
</dbReference>
<dbReference type="PANTHER" id="PTHR30329:SF21">
    <property type="entry name" value="LIPOPROTEIN YIAD-RELATED"/>
    <property type="match status" value="1"/>
</dbReference>
<evidence type="ECO:0000256" key="3">
    <source>
        <dbReference type="ARBA" id="ARBA00022475"/>
    </source>
</evidence>
<feature type="region of interest" description="Disordered" evidence="8">
    <location>
        <begin position="250"/>
        <end position="276"/>
    </location>
</feature>
<feature type="transmembrane region" description="Helical" evidence="9">
    <location>
        <begin position="20"/>
        <end position="40"/>
    </location>
</feature>
<feature type="domain" description="OmpA-like" evidence="10">
    <location>
        <begin position="123"/>
        <end position="243"/>
    </location>
</feature>
<gene>
    <name evidence="11" type="ORF">AN477_07165</name>
</gene>
<keyword evidence="6 7" id="KW-0472">Membrane</keyword>
<dbReference type="Proteomes" id="UP000050482">
    <property type="component" value="Unassembled WGS sequence"/>
</dbReference>
<dbReference type="PANTHER" id="PTHR30329">
    <property type="entry name" value="STATOR ELEMENT OF FLAGELLAR MOTOR COMPLEX"/>
    <property type="match status" value="1"/>
</dbReference>
<evidence type="ECO:0000313" key="12">
    <source>
        <dbReference type="Proteomes" id="UP000050482"/>
    </source>
</evidence>
<dbReference type="PROSITE" id="PS51123">
    <property type="entry name" value="OMPA_2"/>
    <property type="match status" value="1"/>
</dbReference>
<evidence type="ECO:0000256" key="7">
    <source>
        <dbReference type="PROSITE-ProRule" id="PRU00473"/>
    </source>
</evidence>
<dbReference type="InterPro" id="IPR050330">
    <property type="entry name" value="Bact_OuterMem_StrucFunc"/>
</dbReference>
<evidence type="ECO:0000256" key="8">
    <source>
        <dbReference type="SAM" id="MobiDB-lite"/>
    </source>
</evidence>